<keyword evidence="3" id="KW-1185">Reference proteome</keyword>
<keyword evidence="1" id="KW-0732">Signal</keyword>
<protein>
    <submittedName>
        <fullName evidence="2">Putative secreted protein (Por secretion system target)</fullName>
    </submittedName>
</protein>
<dbReference type="AlphaFoldDB" id="A0A2W7MSA6"/>
<evidence type="ECO:0000313" key="2">
    <source>
        <dbReference type="EMBL" id="PZX10828.1"/>
    </source>
</evidence>
<accession>A0A2W7MSA6</accession>
<evidence type="ECO:0000256" key="1">
    <source>
        <dbReference type="SAM" id="SignalP"/>
    </source>
</evidence>
<dbReference type="RefSeq" id="WP_111447073.1">
    <property type="nucleotide sequence ID" value="NZ_QKZK01000047.1"/>
</dbReference>
<dbReference type="InterPro" id="IPR026444">
    <property type="entry name" value="Secre_tail"/>
</dbReference>
<name>A0A2W7MSA6_9BACT</name>
<organism evidence="2 3">
    <name type="scientific">Breznakibacter xylanolyticus</name>
    <dbReference type="NCBI Taxonomy" id="990"/>
    <lineage>
        <taxon>Bacteria</taxon>
        <taxon>Pseudomonadati</taxon>
        <taxon>Bacteroidota</taxon>
        <taxon>Bacteroidia</taxon>
        <taxon>Marinilabiliales</taxon>
        <taxon>Marinilabiliaceae</taxon>
        <taxon>Breznakibacter</taxon>
    </lineage>
</organism>
<dbReference type="OrthoDB" id="2985529at2"/>
<dbReference type="EMBL" id="QKZK01000047">
    <property type="protein sequence ID" value="PZX10828.1"/>
    <property type="molecule type" value="Genomic_DNA"/>
</dbReference>
<dbReference type="Proteomes" id="UP000249239">
    <property type="component" value="Unassembled WGS sequence"/>
</dbReference>
<feature type="chain" id="PRO_5015992445" evidence="1">
    <location>
        <begin position="19"/>
        <end position="642"/>
    </location>
</feature>
<proteinExistence type="predicted"/>
<reference evidence="2 3" key="1">
    <citation type="submission" date="2018-06" db="EMBL/GenBank/DDBJ databases">
        <title>Genomic Encyclopedia of Archaeal and Bacterial Type Strains, Phase II (KMG-II): from individual species to whole genera.</title>
        <authorList>
            <person name="Goeker M."/>
        </authorList>
    </citation>
    <scope>NUCLEOTIDE SEQUENCE [LARGE SCALE GENOMIC DNA]</scope>
    <source>
        <strain evidence="2 3">DSM 6779</strain>
    </source>
</reference>
<gene>
    <name evidence="2" type="ORF">LX69_03289</name>
</gene>
<evidence type="ECO:0000313" key="3">
    <source>
        <dbReference type="Proteomes" id="UP000249239"/>
    </source>
</evidence>
<sequence>MKTTLLWLLLAGWMSVAAQIDCENASSITLEGFGQIETTTRHTSENGDMWYQFTPTEHARVTISSVGSTSDTYVLVYKSCPPADYFVFSEDYNGSKQSQLTFEGIKGTTYYICWKYKGSLLNEDYSWRLTTSEPVAGDFCSNAFAAQAGENNCKHTNGNDQWFRYIATSNRYLIISSQAATAVNTQCYIYGGCDKYHFELNSFKAYGVSHYAIPVIKDREYFIQWIYPGSDDNYAWNLAEGAVDKGNVCFVSKTAFEGFNISTHATDYPEWFTYTPTTTGEIMITSQDVTDIDTKVQVFADCSPVSYLKLNDDIDNTIKQSSVTFSATANTPYKIKWASPPVSGAIYSWSLTELANLSGLSCDKALNAVEGINRCEHSGTEERWFVYRPVISGNVTVTTSDKDVHINVYSSCDATTHIVSQTGVVSFTSEIDKLYYLSFTPVSSASQYNWTLSVVYDAQGTTCGNPFEAKAGENSVAMPGSNQPVWYSYTAREKSKVKFEGSNDVTLALYSTCSSVLKSGASIHQDVLMEEGETMIIQLTGSAGDVILNIDYSMILGTESSRADVGVSLLPNPNKGVFTIYGLGGDDARISIIGLDGRMYGNYMASGVDEYPVQADDLNQGMYIVLVQKGQEVLKFKMIKQL</sequence>
<comment type="caution">
    <text evidence="2">The sequence shown here is derived from an EMBL/GenBank/DDBJ whole genome shotgun (WGS) entry which is preliminary data.</text>
</comment>
<dbReference type="NCBIfam" id="TIGR04183">
    <property type="entry name" value="Por_Secre_tail"/>
    <property type="match status" value="1"/>
</dbReference>
<feature type="signal peptide" evidence="1">
    <location>
        <begin position="1"/>
        <end position="18"/>
    </location>
</feature>